<feature type="transmembrane region" description="Helical" evidence="10">
    <location>
        <begin position="477"/>
        <end position="499"/>
    </location>
</feature>
<evidence type="ECO:0000256" key="8">
    <source>
        <dbReference type="ARBA" id="ARBA00060041"/>
    </source>
</evidence>
<comment type="function">
    <text evidence="8 10 11">Involved in peptidoglycan biosynthesis. Transports lipid-linked peptidoglycan precursors from the inner to the outer leaflet of the cytoplasmic membrane.</text>
</comment>
<keyword evidence="5 10" id="KW-0573">Peptidoglycan synthesis</keyword>
<evidence type="ECO:0000256" key="1">
    <source>
        <dbReference type="ARBA" id="ARBA00004651"/>
    </source>
</evidence>
<dbReference type="GO" id="GO:0008360">
    <property type="term" value="P:regulation of cell shape"/>
    <property type="evidence" value="ECO:0007669"/>
    <property type="project" value="UniProtKB-UniRule"/>
</dbReference>
<feature type="transmembrane region" description="Helical" evidence="10">
    <location>
        <begin position="272"/>
        <end position="290"/>
    </location>
</feature>
<keyword evidence="10 11" id="KW-0961">Cell wall biogenesis/degradation</keyword>
<feature type="transmembrane region" description="Helical" evidence="10">
    <location>
        <begin position="124"/>
        <end position="145"/>
    </location>
</feature>
<keyword evidence="6 10" id="KW-1133">Transmembrane helix</keyword>
<dbReference type="GO" id="GO:0015648">
    <property type="term" value="F:lipid-linked peptidoglycan transporter activity"/>
    <property type="evidence" value="ECO:0007669"/>
    <property type="project" value="UniProtKB-UniRule"/>
</dbReference>
<comment type="subcellular location">
    <subcellularLocation>
        <location evidence="10">Cell inner membrane</location>
        <topology evidence="10">Multi-pass membrane protein</topology>
    </subcellularLocation>
    <subcellularLocation>
        <location evidence="1">Cell membrane</location>
        <topology evidence="1">Multi-pass membrane protein</topology>
    </subcellularLocation>
</comment>
<keyword evidence="4 10" id="KW-0133">Cell shape</keyword>
<feature type="transmembrane region" description="Helical" evidence="10">
    <location>
        <begin position="311"/>
        <end position="336"/>
    </location>
</feature>
<keyword evidence="10" id="KW-0997">Cell inner membrane</keyword>
<evidence type="ECO:0000256" key="11">
    <source>
        <dbReference type="PIRNR" id="PIRNR002869"/>
    </source>
</evidence>
<evidence type="ECO:0000256" key="4">
    <source>
        <dbReference type="ARBA" id="ARBA00022960"/>
    </source>
</evidence>
<feature type="transmembrane region" description="Helical" evidence="10">
    <location>
        <begin position="186"/>
        <end position="207"/>
    </location>
</feature>
<evidence type="ECO:0000256" key="7">
    <source>
        <dbReference type="ARBA" id="ARBA00023136"/>
    </source>
</evidence>
<feature type="transmembrane region" description="Helical" evidence="10">
    <location>
        <begin position="440"/>
        <end position="462"/>
    </location>
</feature>
<dbReference type="GO" id="GO:0009252">
    <property type="term" value="P:peptidoglycan biosynthetic process"/>
    <property type="evidence" value="ECO:0007669"/>
    <property type="project" value="UniProtKB-UniRule"/>
</dbReference>
<comment type="caution">
    <text evidence="12">The sequence shown here is derived from an EMBL/GenBank/DDBJ whole genome shotgun (WGS) entry which is preliminary data.</text>
</comment>
<feature type="transmembrane region" description="Helical" evidence="10">
    <location>
        <begin position="348"/>
        <end position="368"/>
    </location>
</feature>
<evidence type="ECO:0000313" key="12">
    <source>
        <dbReference type="EMBL" id="RZO25581.1"/>
    </source>
</evidence>
<evidence type="ECO:0000256" key="3">
    <source>
        <dbReference type="ARBA" id="ARBA00022692"/>
    </source>
</evidence>
<dbReference type="AlphaFoldDB" id="A0A520MWI6"/>
<reference evidence="12 13" key="1">
    <citation type="submission" date="2019-02" db="EMBL/GenBank/DDBJ databases">
        <title>Prokaryotic population dynamics and viral predation in marine succession experiment using metagenomics: the confinement effect.</title>
        <authorList>
            <person name="Haro-Moreno J.M."/>
            <person name="Rodriguez-Valera F."/>
            <person name="Lopez-Perez M."/>
        </authorList>
    </citation>
    <scope>NUCLEOTIDE SEQUENCE [LARGE SCALE GENOMIC DNA]</scope>
    <source>
        <strain evidence="12">MED-G161</strain>
    </source>
</reference>
<gene>
    <name evidence="10 12" type="primary">murJ</name>
    <name evidence="12" type="ORF">EVA94_00405</name>
</gene>
<dbReference type="PANTHER" id="PTHR47019:SF1">
    <property type="entry name" value="LIPID II FLIPPASE MURJ"/>
    <property type="match status" value="1"/>
</dbReference>
<dbReference type="Pfam" id="PF03023">
    <property type="entry name" value="MurJ"/>
    <property type="match status" value="1"/>
</dbReference>
<protein>
    <recommendedName>
        <fullName evidence="10">Probable lipid II flippase MurJ</fullName>
    </recommendedName>
</protein>
<dbReference type="PRINTS" id="PR01806">
    <property type="entry name" value="VIRFACTRMVIN"/>
</dbReference>
<dbReference type="HAMAP" id="MF_02078">
    <property type="entry name" value="MurJ_MviN"/>
    <property type="match status" value="1"/>
</dbReference>
<evidence type="ECO:0000313" key="13">
    <source>
        <dbReference type="Proteomes" id="UP000315498"/>
    </source>
</evidence>
<dbReference type="NCBIfam" id="TIGR01695">
    <property type="entry name" value="murJ_mviN"/>
    <property type="match status" value="1"/>
</dbReference>
<organism evidence="12 13">
    <name type="scientific">SAR86 cluster bacterium</name>
    <dbReference type="NCBI Taxonomy" id="2030880"/>
    <lineage>
        <taxon>Bacteria</taxon>
        <taxon>Pseudomonadati</taxon>
        <taxon>Pseudomonadota</taxon>
        <taxon>Gammaproteobacteria</taxon>
        <taxon>SAR86 cluster</taxon>
    </lineage>
</organism>
<dbReference type="CDD" id="cd13123">
    <property type="entry name" value="MATE_MurJ_like"/>
    <property type="match status" value="1"/>
</dbReference>
<evidence type="ECO:0000256" key="2">
    <source>
        <dbReference type="ARBA" id="ARBA00022475"/>
    </source>
</evidence>
<dbReference type="GO" id="GO:0005886">
    <property type="term" value="C:plasma membrane"/>
    <property type="evidence" value="ECO:0007669"/>
    <property type="project" value="UniProtKB-SubCell"/>
</dbReference>
<accession>A0A520MWI6</accession>
<name>A0A520MWI6_9GAMM</name>
<dbReference type="GO" id="GO:0034204">
    <property type="term" value="P:lipid translocation"/>
    <property type="evidence" value="ECO:0007669"/>
    <property type="project" value="TreeGrafter"/>
</dbReference>
<keyword evidence="2 10" id="KW-1003">Cell membrane</keyword>
<dbReference type="InterPro" id="IPR051050">
    <property type="entry name" value="Lipid_II_flippase_MurJ/MviN"/>
</dbReference>
<evidence type="ECO:0000256" key="5">
    <source>
        <dbReference type="ARBA" id="ARBA00022984"/>
    </source>
</evidence>
<feature type="transmembrane region" description="Helical" evidence="10">
    <location>
        <begin position="227"/>
        <end position="252"/>
    </location>
</feature>
<evidence type="ECO:0000256" key="6">
    <source>
        <dbReference type="ARBA" id="ARBA00022989"/>
    </source>
</evidence>
<keyword evidence="10 11" id="KW-0813">Transport</keyword>
<comment type="similarity">
    <text evidence="9 10 11">Belongs to the MurJ/MviN family.</text>
</comment>
<evidence type="ECO:0000256" key="10">
    <source>
        <dbReference type="HAMAP-Rule" id="MF_02078"/>
    </source>
</evidence>
<evidence type="ECO:0000256" key="9">
    <source>
        <dbReference type="ARBA" id="ARBA00061532"/>
    </source>
</evidence>
<dbReference type="PIRSF" id="PIRSF002869">
    <property type="entry name" value="MviN"/>
    <property type="match status" value="1"/>
</dbReference>
<dbReference type="PANTHER" id="PTHR47019">
    <property type="entry name" value="LIPID II FLIPPASE MURJ"/>
    <property type="match status" value="1"/>
</dbReference>
<feature type="transmembrane region" description="Helical" evidence="10">
    <location>
        <begin position="79"/>
        <end position="112"/>
    </location>
</feature>
<comment type="pathway">
    <text evidence="10">Cell wall biogenesis; peptidoglycan biosynthesis.</text>
</comment>
<sequence>MFVNLKKVISGTGVSRIFGLIRDISTTNLMGASVFHDIFVICLKIPNLFRRFFAEGALNQAFIPIYSEYEKAENERKTYAFINAVAGTLITILFIFTVLILIFAPAFIFLFAPGFYFDPFKQDISVTVLRIMFPYLSLISLVAFAGGIQNSHNKFSVPAYTPVIFNLCLIVVAILIAPMYEMPIFVLAWGVLLAGILQLLIQILPLWQIKRLPVPKINFKNSGLRRFLKLVAPAILAGGIIQINLLVDTIFASLLETGSPTWLYVSDRLIQFPMGIFAIAIGTVLLPTLSKLDLKNEKIKFIQSVHKGQRFVIFIAVPSLIGLFLCAEDLISTIFYRGAFTQIDVLNSSYSLMAFSFGLPFFMLMKVLTPAFFARKDTKTPMYVAMVSLLLNASLNYYLAFMLDFGHIGIALGSSIAALISVLILEFILYKDGFIKIKSVFNRFNIMILFSSLSLILFLNFYTNLTNFIEFSQIERLLYLSIEVIISIIIYGAVSRLILRKPIQTLFE</sequence>
<dbReference type="InterPro" id="IPR004268">
    <property type="entry name" value="MurJ"/>
</dbReference>
<proteinExistence type="inferred from homology"/>
<feature type="transmembrane region" description="Helical" evidence="10">
    <location>
        <begin position="405"/>
        <end position="428"/>
    </location>
</feature>
<keyword evidence="3 10" id="KW-0812">Transmembrane</keyword>
<dbReference type="EMBL" id="SHBG01000002">
    <property type="protein sequence ID" value="RZO25581.1"/>
    <property type="molecule type" value="Genomic_DNA"/>
</dbReference>
<feature type="transmembrane region" description="Helical" evidence="10">
    <location>
        <begin position="157"/>
        <end position="180"/>
    </location>
</feature>
<dbReference type="GO" id="GO:0071555">
    <property type="term" value="P:cell wall organization"/>
    <property type="evidence" value="ECO:0007669"/>
    <property type="project" value="UniProtKB-UniRule"/>
</dbReference>
<keyword evidence="7 10" id="KW-0472">Membrane</keyword>
<dbReference type="UniPathway" id="UPA00219"/>
<feature type="transmembrane region" description="Helical" evidence="10">
    <location>
        <begin position="380"/>
        <end position="399"/>
    </location>
</feature>
<dbReference type="Proteomes" id="UP000315498">
    <property type="component" value="Unassembled WGS sequence"/>
</dbReference>